<protein>
    <recommendedName>
        <fullName evidence="11">Glycosyltransferase RgtA/B/C/D-like domain-containing protein</fullName>
    </recommendedName>
</protein>
<dbReference type="GO" id="GO:0016763">
    <property type="term" value="F:pentosyltransferase activity"/>
    <property type="evidence" value="ECO:0007669"/>
    <property type="project" value="TreeGrafter"/>
</dbReference>
<feature type="transmembrane region" description="Helical" evidence="8">
    <location>
        <begin position="12"/>
        <end position="31"/>
    </location>
</feature>
<gene>
    <name evidence="9" type="ORF">CLRAG_11900</name>
</gene>
<keyword evidence="6 8" id="KW-1133">Transmembrane helix</keyword>
<dbReference type="InterPro" id="IPR050297">
    <property type="entry name" value="LipidA_mod_glycosyltrf_83"/>
</dbReference>
<accession>A0A1A6AXR9</accession>
<feature type="transmembrane region" description="Helical" evidence="8">
    <location>
        <begin position="369"/>
        <end position="385"/>
    </location>
</feature>
<organism evidence="9 10">
    <name type="scientific">Clostridium ragsdalei P11</name>
    <dbReference type="NCBI Taxonomy" id="1353534"/>
    <lineage>
        <taxon>Bacteria</taxon>
        <taxon>Bacillati</taxon>
        <taxon>Bacillota</taxon>
        <taxon>Clostridia</taxon>
        <taxon>Eubacteriales</taxon>
        <taxon>Clostridiaceae</taxon>
        <taxon>Clostridium</taxon>
    </lineage>
</organism>
<feature type="transmembrane region" description="Helical" evidence="8">
    <location>
        <begin position="336"/>
        <end position="357"/>
    </location>
</feature>
<keyword evidence="3" id="KW-0328">Glycosyltransferase</keyword>
<name>A0A1A6AXR9_9CLOT</name>
<dbReference type="Proteomes" id="UP000093954">
    <property type="component" value="Unassembled WGS sequence"/>
</dbReference>
<comment type="subcellular location">
    <subcellularLocation>
        <location evidence="1">Cell membrane</location>
        <topology evidence="1">Multi-pass membrane protein</topology>
    </subcellularLocation>
</comment>
<evidence type="ECO:0008006" key="11">
    <source>
        <dbReference type="Google" id="ProtNLM"/>
    </source>
</evidence>
<evidence type="ECO:0000256" key="7">
    <source>
        <dbReference type="ARBA" id="ARBA00023136"/>
    </source>
</evidence>
<feature type="transmembrane region" description="Helical" evidence="8">
    <location>
        <begin position="196"/>
        <end position="215"/>
    </location>
</feature>
<evidence type="ECO:0000313" key="9">
    <source>
        <dbReference type="EMBL" id="OBR94852.1"/>
    </source>
</evidence>
<evidence type="ECO:0000256" key="5">
    <source>
        <dbReference type="ARBA" id="ARBA00022692"/>
    </source>
</evidence>
<evidence type="ECO:0000256" key="6">
    <source>
        <dbReference type="ARBA" id="ARBA00022989"/>
    </source>
</evidence>
<keyword evidence="7 8" id="KW-0472">Membrane</keyword>
<dbReference type="EMBL" id="LROS01000011">
    <property type="protein sequence ID" value="OBR94852.1"/>
    <property type="molecule type" value="Genomic_DNA"/>
</dbReference>
<reference evidence="9 10" key="1">
    <citation type="journal article" date="2012" name="Front. Microbiol.">
        <title>Draft Genome Sequence of the Virulent Strain 01-B526 of the Fish Pathogen Aeromonas salmonicida.</title>
        <authorList>
            <person name="Charette S.J."/>
            <person name="Brochu F."/>
            <person name="Boyle B."/>
            <person name="Filion G."/>
            <person name="Tanaka K.H."/>
            <person name="Derome N."/>
        </authorList>
    </citation>
    <scope>NUCLEOTIDE SEQUENCE [LARGE SCALE GENOMIC DNA]</scope>
    <source>
        <strain evidence="9 10">P11</strain>
    </source>
</reference>
<feature type="transmembrane region" description="Helical" evidence="8">
    <location>
        <begin position="391"/>
        <end position="407"/>
    </location>
</feature>
<keyword evidence="4" id="KW-0808">Transferase</keyword>
<dbReference type="AlphaFoldDB" id="A0A1A6AXR9"/>
<dbReference type="PATRIC" id="fig|1353534.3.peg.1210"/>
<feature type="transmembrane region" description="Helical" evidence="8">
    <location>
        <begin position="157"/>
        <end position="184"/>
    </location>
</feature>
<dbReference type="PANTHER" id="PTHR33908">
    <property type="entry name" value="MANNOSYLTRANSFERASE YKCB-RELATED"/>
    <property type="match status" value="1"/>
</dbReference>
<keyword evidence="10" id="KW-1185">Reference proteome</keyword>
<evidence type="ECO:0000256" key="1">
    <source>
        <dbReference type="ARBA" id="ARBA00004651"/>
    </source>
</evidence>
<feature type="transmembrane region" description="Helical" evidence="8">
    <location>
        <begin position="85"/>
        <end position="102"/>
    </location>
</feature>
<sequence length="415" mass="48546">MNIKKFIFKNENYYKIVMILGMILCILWILLVDTKPYSDFDYYYRLSVDIANGLPWGDTYTSVGYCMLLGGVFKLLGSGLFKAKLFNLFLTFASYILFYGVIKKINLKERDRKIIFALFVFIPNNIFYNSLVATESLFTTILIFITFIYFRDIKHKYFYIGLLVGLNALVKPFFIAYFFVILLLELLIEKKIIASIKNSLIVLIVCAITIAPWIYRNTKLIGQYTCISNNKGIVLYINNNSQNKMGRWMPADQVENSIVKTEEYKKANMTQKNKMLTNAAKKWIKSHPMKFIELGFKRLCNVYFLGDDILYSTHGSNISSAAEANLFAFTNSIRNVIFVPAIIYILIYSMAILKAIWKRKTHLLNKYTVYNIILFYMFTCVYFITEGQGRYAFPEIFIMIYCFYYSIKPLTYRSY</sequence>
<evidence type="ECO:0000256" key="4">
    <source>
        <dbReference type="ARBA" id="ARBA00022679"/>
    </source>
</evidence>
<evidence type="ECO:0000256" key="3">
    <source>
        <dbReference type="ARBA" id="ARBA00022676"/>
    </source>
</evidence>
<keyword evidence="5 8" id="KW-0812">Transmembrane</keyword>
<evidence type="ECO:0000256" key="2">
    <source>
        <dbReference type="ARBA" id="ARBA00022475"/>
    </source>
</evidence>
<keyword evidence="2" id="KW-1003">Cell membrane</keyword>
<dbReference type="GO" id="GO:0005886">
    <property type="term" value="C:plasma membrane"/>
    <property type="evidence" value="ECO:0007669"/>
    <property type="project" value="UniProtKB-SubCell"/>
</dbReference>
<dbReference type="PANTHER" id="PTHR33908:SF11">
    <property type="entry name" value="MEMBRANE PROTEIN"/>
    <property type="match status" value="1"/>
</dbReference>
<evidence type="ECO:0000313" key="10">
    <source>
        <dbReference type="Proteomes" id="UP000093954"/>
    </source>
</evidence>
<feature type="transmembrane region" description="Helical" evidence="8">
    <location>
        <begin position="114"/>
        <end position="145"/>
    </location>
</feature>
<proteinExistence type="predicted"/>
<comment type="caution">
    <text evidence="9">The sequence shown here is derived from an EMBL/GenBank/DDBJ whole genome shotgun (WGS) entry which is preliminary data.</text>
</comment>
<dbReference type="GO" id="GO:0009103">
    <property type="term" value="P:lipopolysaccharide biosynthetic process"/>
    <property type="evidence" value="ECO:0007669"/>
    <property type="project" value="UniProtKB-ARBA"/>
</dbReference>
<evidence type="ECO:0000256" key="8">
    <source>
        <dbReference type="SAM" id="Phobius"/>
    </source>
</evidence>